<evidence type="ECO:0000259" key="3">
    <source>
        <dbReference type="PROSITE" id="PS50002"/>
    </source>
</evidence>
<dbReference type="Pfam" id="PF00515">
    <property type="entry name" value="TPR_1"/>
    <property type="match status" value="1"/>
</dbReference>
<dbReference type="InterPro" id="IPR010466">
    <property type="entry name" value="DUF1058"/>
</dbReference>
<dbReference type="Gene3D" id="2.30.30.40">
    <property type="entry name" value="SH3 Domains"/>
    <property type="match status" value="1"/>
</dbReference>
<evidence type="ECO:0000256" key="1">
    <source>
        <dbReference type="ARBA" id="ARBA00022443"/>
    </source>
</evidence>
<dbReference type="InterPro" id="IPR011990">
    <property type="entry name" value="TPR-like_helical_dom_sf"/>
</dbReference>
<evidence type="ECO:0000313" key="4">
    <source>
        <dbReference type="EMBL" id="EJX07392.1"/>
    </source>
</evidence>
<dbReference type="Pfam" id="PF06347">
    <property type="entry name" value="SH3_4"/>
    <property type="match status" value="1"/>
</dbReference>
<comment type="caution">
    <text evidence="4">The sequence shown here is derived from an EMBL/GenBank/DDBJ whole genome shotgun (WGS) entry which is preliminary data.</text>
</comment>
<reference evidence="4" key="1">
    <citation type="journal article" date="2012" name="PLoS ONE">
        <title>Gene sets for utilization of primary and secondary nutrition supplies in the distal gut of endangered iberian lynx.</title>
        <authorList>
            <person name="Alcaide M."/>
            <person name="Messina E."/>
            <person name="Richter M."/>
            <person name="Bargiela R."/>
            <person name="Peplies J."/>
            <person name="Huws S.A."/>
            <person name="Newbold C.J."/>
            <person name="Golyshin P.N."/>
            <person name="Simon M.A."/>
            <person name="Lopez G."/>
            <person name="Yakimov M.M."/>
            <person name="Ferrer M."/>
        </authorList>
    </citation>
    <scope>NUCLEOTIDE SEQUENCE</scope>
</reference>
<dbReference type="SUPFAM" id="SSF48452">
    <property type="entry name" value="TPR-like"/>
    <property type="match status" value="1"/>
</dbReference>
<proteinExistence type="predicted"/>
<keyword evidence="2" id="KW-0812">Transmembrane</keyword>
<evidence type="ECO:0000256" key="2">
    <source>
        <dbReference type="SAM" id="Phobius"/>
    </source>
</evidence>
<dbReference type="AlphaFoldDB" id="J9GII3"/>
<dbReference type="InterPro" id="IPR019734">
    <property type="entry name" value="TPR_rpt"/>
</dbReference>
<dbReference type="EMBL" id="AMCI01000888">
    <property type="protein sequence ID" value="EJX07392.1"/>
    <property type="molecule type" value="Genomic_DNA"/>
</dbReference>
<keyword evidence="2" id="KW-1133">Transmembrane helix</keyword>
<name>J9GII3_9ZZZZ</name>
<feature type="domain" description="SH3" evidence="3">
    <location>
        <begin position="185"/>
        <end position="251"/>
    </location>
</feature>
<feature type="transmembrane region" description="Helical" evidence="2">
    <location>
        <begin position="129"/>
        <end position="147"/>
    </location>
</feature>
<dbReference type="PROSITE" id="PS50293">
    <property type="entry name" value="TPR_REGION"/>
    <property type="match status" value="1"/>
</dbReference>
<keyword evidence="1" id="KW-0728">SH3 domain</keyword>
<dbReference type="PROSITE" id="PS50002">
    <property type="entry name" value="SH3"/>
    <property type="match status" value="1"/>
</dbReference>
<protein>
    <submittedName>
        <fullName evidence="4">Tetratricopeptide repeat protein</fullName>
    </submittedName>
</protein>
<accession>J9GII3</accession>
<dbReference type="InterPro" id="IPR001452">
    <property type="entry name" value="SH3_domain"/>
</dbReference>
<dbReference type="InterPro" id="IPR036028">
    <property type="entry name" value="SH3-like_dom_sf"/>
</dbReference>
<dbReference type="SUPFAM" id="SSF50044">
    <property type="entry name" value="SH3-domain"/>
    <property type="match status" value="1"/>
</dbReference>
<dbReference type="PROSITE" id="PS50005">
    <property type="entry name" value="TPR"/>
    <property type="match status" value="1"/>
</dbReference>
<sequence length="278" mass="31407">MKRYMMIWTFLCCCFASLLAVTPVLEDADNAFLQKKYKEAIRAYETVLQQGENADIYYNLGNAYFRVNDLGRAVLSYERALALAPADEDVRHNLEVCQAKVANQFNLPSEMFFITWLRNLVMHRSCDAWGGYALFSLFLSLLAFGIFRYGRALRLRQVALGVAVLGVLCFVFCNIAAAWNWRSYAHDDRAVVVEPVALVKDSQPKAELIMDLQPGVVVRVVEETLRGWMLVELPNTKTGWLRSEAIEKVKPAVQVPVETAETAVLPAENGENSKDDDR</sequence>
<gene>
    <name evidence="4" type="ORF">EVA_04500</name>
</gene>
<dbReference type="Gene3D" id="1.25.40.10">
    <property type="entry name" value="Tetratricopeptide repeat domain"/>
    <property type="match status" value="1"/>
</dbReference>
<keyword evidence="2" id="KW-0472">Membrane</keyword>
<feature type="transmembrane region" description="Helical" evidence="2">
    <location>
        <begin position="159"/>
        <end position="181"/>
    </location>
</feature>
<organism evidence="4">
    <name type="scientific">gut metagenome</name>
    <dbReference type="NCBI Taxonomy" id="749906"/>
    <lineage>
        <taxon>unclassified sequences</taxon>
        <taxon>metagenomes</taxon>
        <taxon>organismal metagenomes</taxon>
    </lineage>
</organism>
<dbReference type="SMART" id="SM00028">
    <property type="entry name" value="TPR"/>
    <property type="match status" value="1"/>
</dbReference>